<keyword evidence="4 13" id="KW-0732">Signal</keyword>
<proteinExistence type="predicted"/>
<dbReference type="PROSITE" id="PS50820">
    <property type="entry name" value="LCCL"/>
    <property type="match status" value="1"/>
</dbReference>
<evidence type="ECO:0000256" key="7">
    <source>
        <dbReference type="ARBA" id="ARBA00023157"/>
    </source>
</evidence>
<dbReference type="InterPro" id="IPR036609">
    <property type="entry name" value="LCCL_sf"/>
</dbReference>
<dbReference type="CDD" id="cd01472">
    <property type="entry name" value="vWA_collagen"/>
    <property type="match status" value="2"/>
</dbReference>
<dbReference type="Gene3D" id="3.40.50.410">
    <property type="entry name" value="von Willebrand factor, type A domain"/>
    <property type="match status" value="2"/>
</dbReference>
<dbReference type="PANTHER" id="PTHR24020">
    <property type="entry name" value="COLLAGEN ALPHA"/>
    <property type="match status" value="1"/>
</dbReference>
<dbReference type="PRINTS" id="PR00453">
    <property type="entry name" value="VWFADOMAIN"/>
</dbReference>
<dbReference type="FunFam" id="2.170.130.20:FF:000001">
    <property type="entry name" value="Cysteine-rich secretory protein LCCL domain-containing 1"/>
    <property type="match status" value="1"/>
</dbReference>
<evidence type="ECO:0000256" key="6">
    <source>
        <dbReference type="ARBA" id="ARBA00022902"/>
    </source>
</evidence>
<evidence type="ECO:0000256" key="11">
    <source>
        <dbReference type="ARBA" id="ARBA00073850"/>
    </source>
</evidence>
<evidence type="ECO:0000256" key="10">
    <source>
        <dbReference type="ARBA" id="ARBA00063385"/>
    </source>
</evidence>
<dbReference type="AlphaFoldDB" id="A0A3B4YQ26"/>
<dbReference type="RefSeq" id="XP_023267491.1">
    <property type="nucleotide sequence ID" value="XM_023411723.1"/>
</dbReference>
<comment type="function">
    <text evidence="9">Promotes matrix assembly and cell adhesiveness. Plays a role in spinal cord formation by regulating the proliferation and differentiation of neural stem cells.</text>
</comment>
<dbReference type="PROSITE" id="PS50234">
    <property type="entry name" value="VWFA"/>
    <property type="match status" value="2"/>
</dbReference>
<dbReference type="SMART" id="SM00327">
    <property type="entry name" value="VWA"/>
    <property type="match status" value="2"/>
</dbReference>
<evidence type="ECO:0000313" key="16">
    <source>
        <dbReference type="Ensembl" id="ENSSLDP00000032625.1"/>
    </source>
</evidence>
<feature type="compositionally biased region" description="Low complexity" evidence="12">
    <location>
        <begin position="164"/>
        <end position="201"/>
    </location>
</feature>
<dbReference type="InterPro" id="IPR002035">
    <property type="entry name" value="VWF_A"/>
</dbReference>
<dbReference type="InterPro" id="IPR050525">
    <property type="entry name" value="ECM_Assembly_Org"/>
</dbReference>
<reference evidence="16" key="2">
    <citation type="submission" date="2025-09" db="UniProtKB">
        <authorList>
            <consortium name="Ensembl"/>
        </authorList>
    </citation>
    <scope>IDENTIFICATION</scope>
</reference>
<evidence type="ECO:0000256" key="13">
    <source>
        <dbReference type="SAM" id="SignalP"/>
    </source>
</evidence>
<evidence type="ECO:0000313" key="17">
    <source>
        <dbReference type="Proteomes" id="UP000261360"/>
    </source>
</evidence>
<feature type="domain" description="LCCL" evidence="15">
    <location>
        <begin position="34"/>
        <end position="127"/>
    </location>
</feature>
<dbReference type="InterPro" id="IPR036465">
    <property type="entry name" value="vWFA_dom_sf"/>
</dbReference>
<dbReference type="PANTHER" id="PTHR24020:SF23">
    <property type="entry name" value="VITRIN"/>
    <property type="match status" value="1"/>
</dbReference>
<dbReference type="SUPFAM" id="SSF69848">
    <property type="entry name" value="LCCL domain"/>
    <property type="match status" value="1"/>
</dbReference>
<dbReference type="InterPro" id="IPR004043">
    <property type="entry name" value="LCCL"/>
</dbReference>
<evidence type="ECO:0000256" key="2">
    <source>
        <dbReference type="ARBA" id="ARBA00022525"/>
    </source>
</evidence>
<dbReference type="Pfam" id="PF03815">
    <property type="entry name" value="LCCL"/>
    <property type="match status" value="1"/>
</dbReference>
<keyword evidence="8" id="KW-0325">Glycoprotein</keyword>
<comment type="subunit">
    <text evidence="10">Binds dermatan sulfate and chondroitin sulfate.</text>
</comment>
<keyword evidence="7" id="KW-1015">Disulfide bond</keyword>
<dbReference type="PROSITE" id="PS51257">
    <property type="entry name" value="PROKAR_LIPOPROTEIN"/>
    <property type="match status" value="1"/>
</dbReference>
<feature type="domain" description="VWFA" evidence="14">
    <location>
        <begin position="286"/>
        <end position="471"/>
    </location>
</feature>
<organism evidence="16 17">
    <name type="scientific">Seriola lalandi dorsalis</name>
    <dbReference type="NCBI Taxonomy" id="1841481"/>
    <lineage>
        <taxon>Eukaryota</taxon>
        <taxon>Metazoa</taxon>
        <taxon>Chordata</taxon>
        <taxon>Craniata</taxon>
        <taxon>Vertebrata</taxon>
        <taxon>Euteleostomi</taxon>
        <taxon>Actinopterygii</taxon>
        <taxon>Neopterygii</taxon>
        <taxon>Teleostei</taxon>
        <taxon>Neoteleostei</taxon>
        <taxon>Acanthomorphata</taxon>
        <taxon>Carangaria</taxon>
        <taxon>Carangiformes</taxon>
        <taxon>Carangidae</taxon>
        <taxon>Seriola</taxon>
    </lineage>
</organism>
<keyword evidence="2" id="KW-0964">Secreted</keyword>
<evidence type="ECO:0000256" key="9">
    <source>
        <dbReference type="ARBA" id="ARBA00060310"/>
    </source>
</evidence>
<dbReference type="Gene3D" id="2.170.130.20">
    <property type="entry name" value="LCCL-like domain"/>
    <property type="match status" value="1"/>
</dbReference>
<dbReference type="FunFam" id="3.40.50.410:FF:000009">
    <property type="entry name" value="Putative vitrin"/>
    <property type="match status" value="1"/>
</dbReference>
<dbReference type="Ensembl" id="ENSSLDT00000033547.1">
    <property type="protein sequence ID" value="ENSSLDP00000032625.1"/>
    <property type="gene ID" value="ENSSLDG00000025000.1"/>
</dbReference>
<feature type="chain" id="PRO_5017472508" description="Vitrin" evidence="13">
    <location>
        <begin position="22"/>
        <end position="671"/>
    </location>
</feature>
<evidence type="ECO:0000256" key="3">
    <source>
        <dbReference type="ARBA" id="ARBA00022530"/>
    </source>
</evidence>
<dbReference type="GO" id="GO:0007399">
    <property type="term" value="P:nervous system development"/>
    <property type="evidence" value="ECO:0007669"/>
    <property type="project" value="UniProtKB-KW"/>
</dbReference>
<dbReference type="SMART" id="SM00603">
    <property type="entry name" value="LCCL"/>
    <property type="match status" value="1"/>
</dbReference>
<comment type="subcellular location">
    <subcellularLocation>
        <location evidence="1">Secreted</location>
        <location evidence="1">Extracellular space</location>
        <location evidence="1">Extracellular matrix</location>
    </subcellularLocation>
</comment>
<dbReference type="GO" id="GO:0030198">
    <property type="term" value="P:extracellular matrix organization"/>
    <property type="evidence" value="ECO:0007669"/>
    <property type="project" value="TreeGrafter"/>
</dbReference>
<evidence type="ECO:0000259" key="14">
    <source>
        <dbReference type="PROSITE" id="PS50234"/>
    </source>
</evidence>
<evidence type="ECO:0000256" key="12">
    <source>
        <dbReference type="SAM" id="MobiDB-lite"/>
    </source>
</evidence>
<name>A0A3B4YQ26_SERLL</name>
<evidence type="ECO:0000256" key="4">
    <source>
        <dbReference type="ARBA" id="ARBA00022729"/>
    </source>
</evidence>
<feature type="domain" description="VWFA" evidence="14">
    <location>
        <begin position="488"/>
        <end position="657"/>
    </location>
</feature>
<feature type="compositionally biased region" description="Basic and acidic residues" evidence="12">
    <location>
        <begin position="218"/>
        <end position="239"/>
    </location>
</feature>
<evidence type="ECO:0000259" key="15">
    <source>
        <dbReference type="PROSITE" id="PS50820"/>
    </source>
</evidence>
<dbReference type="GO" id="GO:0010811">
    <property type="term" value="P:positive regulation of cell-substrate adhesion"/>
    <property type="evidence" value="ECO:0007669"/>
    <property type="project" value="TreeGrafter"/>
</dbReference>
<dbReference type="FunFam" id="3.40.50.410:FF:000025">
    <property type="entry name" value="Vitrin"/>
    <property type="match status" value="1"/>
</dbReference>
<evidence type="ECO:0000256" key="1">
    <source>
        <dbReference type="ARBA" id="ARBA00004498"/>
    </source>
</evidence>
<feature type="region of interest" description="Disordered" evidence="12">
    <location>
        <begin position="153"/>
        <end position="239"/>
    </location>
</feature>
<evidence type="ECO:0000256" key="8">
    <source>
        <dbReference type="ARBA" id="ARBA00023180"/>
    </source>
</evidence>
<accession>A0A3B4YQ26</accession>
<dbReference type="GeneTree" id="ENSGT00940000159330"/>
<dbReference type="GeneID" id="111658964"/>
<protein>
    <recommendedName>
        <fullName evidence="11">Vitrin</fullName>
    </recommendedName>
</protein>
<dbReference type="SUPFAM" id="SSF53300">
    <property type="entry name" value="vWA-like"/>
    <property type="match status" value="2"/>
</dbReference>
<sequence>MIRASVTAICLALLLSCACWAKPNGSKNKKPKQAVPDIECDVRAGKINLPEFIVRCPAHCKETKQQVYGTGVFASISSICNAAIHSGVITNTGGKVIVRKMAGQNIYKGSNSNGVRSLSLPKWRESFVVSVGKPKKGVIYPSALDYVPSRPTYVKTSQKEAKSPVVTTVLPTATAPEPTTTTTPEPTTTSTTTPAPTTTTNTPPPPPTTAKARAAMHKVRDAAPRSTDSDVNRKTPLDTTHTRVEPVDAWKPEANLYESGFSLKEQEPVPRSPEPVSQGNTNCKVDLAFLMDGSWSIGKRRFKIQKDFLAEVAQTINVGMAGPMMGIIQYGDDPVTEISLRSHSNSRELKSAIDKIVQKGGLSNVGKALSYINKQYFSDANGNRGGAPNVAVVLVDGWPTDKVEEASRLARESGINIFFVTIEGPDDNEKQNLVEANFVDKAVCRTNGFYSLPVTSWFALRKTVQPLVKRVCDTDRLMCSKTCLNANDIAFVIDGSSSVGTGNFRTVLQFVANVTREFEISDTDTRVGAVQYTYEQRLEFAFGQYNNKAELLNAIKRINYWSGGTSTGAAITYAAEQLFSKSKPNKRKIMIVITDGRSYDDVRAPALAVHSQGVIAYSIGIAWAAQDELEYIATDPDKEHSFFVDEFDNLYKFVPKIIHNICQEFNSQPRN</sequence>
<dbReference type="Proteomes" id="UP000261360">
    <property type="component" value="Unplaced"/>
</dbReference>
<keyword evidence="6" id="KW-0524">Neurogenesis</keyword>
<feature type="signal peptide" evidence="13">
    <location>
        <begin position="1"/>
        <end position="21"/>
    </location>
</feature>
<reference evidence="16" key="1">
    <citation type="submission" date="2025-08" db="UniProtKB">
        <authorList>
            <consortium name="Ensembl"/>
        </authorList>
    </citation>
    <scope>IDENTIFICATION</scope>
</reference>
<keyword evidence="5" id="KW-0677">Repeat</keyword>
<dbReference type="Pfam" id="PF00092">
    <property type="entry name" value="VWA"/>
    <property type="match status" value="2"/>
</dbReference>
<keyword evidence="17" id="KW-1185">Reference proteome</keyword>
<keyword evidence="3" id="KW-0272">Extracellular matrix</keyword>
<evidence type="ECO:0000256" key="5">
    <source>
        <dbReference type="ARBA" id="ARBA00022737"/>
    </source>
</evidence>